<dbReference type="Pfam" id="PF00533">
    <property type="entry name" value="BRCT"/>
    <property type="match status" value="1"/>
</dbReference>
<proteinExistence type="inferred from homology"/>
<dbReference type="RefSeq" id="WP_215625513.1">
    <property type="nucleotide sequence ID" value="NZ_CP067089.2"/>
</dbReference>
<evidence type="ECO:0000313" key="15">
    <source>
        <dbReference type="Proteomes" id="UP000595917"/>
    </source>
</evidence>
<feature type="active site" description="N6-AMP-lysine intermediate" evidence="11">
    <location>
        <position position="106"/>
    </location>
</feature>
<keyword evidence="4 11" id="KW-0479">Metal-binding</keyword>
<feature type="binding site" evidence="11">
    <location>
        <position position="161"/>
    </location>
    <ligand>
        <name>NAD(+)</name>
        <dbReference type="ChEBI" id="CHEBI:57540"/>
    </ligand>
</feature>
<keyword evidence="8 11" id="KW-0520">NAD</keyword>
<comment type="similarity">
    <text evidence="11">Belongs to the NAD-dependent DNA ligase family. LigA subfamily.</text>
</comment>
<dbReference type="InterPro" id="IPR036420">
    <property type="entry name" value="BRCT_dom_sf"/>
</dbReference>
<keyword evidence="9 11" id="KW-0234">DNA repair</keyword>
<accession>A0A7T8B988</accession>
<feature type="binding site" evidence="11">
    <location>
        <position position="405"/>
    </location>
    <ligand>
        <name>Zn(2+)</name>
        <dbReference type="ChEBI" id="CHEBI:29105"/>
    </ligand>
</feature>
<dbReference type="Gene3D" id="2.40.50.140">
    <property type="entry name" value="Nucleic acid-binding proteins"/>
    <property type="match status" value="1"/>
</dbReference>
<dbReference type="InterPro" id="IPR012340">
    <property type="entry name" value="NA-bd_OB-fold"/>
</dbReference>
<evidence type="ECO:0000259" key="13">
    <source>
        <dbReference type="PROSITE" id="PS50172"/>
    </source>
</evidence>
<evidence type="ECO:0000256" key="5">
    <source>
        <dbReference type="ARBA" id="ARBA00022763"/>
    </source>
</evidence>
<comment type="catalytic activity">
    <reaction evidence="10 11">
        <text>NAD(+) + (deoxyribonucleotide)n-3'-hydroxyl + 5'-phospho-(deoxyribonucleotide)m = (deoxyribonucleotide)n+m + AMP + beta-nicotinamide D-nucleotide.</text>
        <dbReference type="EC" id="6.5.1.2"/>
    </reaction>
</comment>
<dbReference type="PROSITE" id="PS50172">
    <property type="entry name" value="BRCT"/>
    <property type="match status" value="1"/>
</dbReference>
<feature type="binding site" evidence="11">
    <location>
        <begin position="37"/>
        <end position="41"/>
    </location>
    <ligand>
        <name>NAD(+)</name>
        <dbReference type="ChEBI" id="CHEBI:57540"/>
    </ligand>
</feature>
<dbReference type="Gene3D" id="1.10.150.20">
    <property type="entry name" value="5' to 3' exonuclease, C-terminal subdomain"/>
    <property type="match status" value="2"/>
</dbReference>
<comment type="cofactor">
    <cofactor evidence="11">
        <name>Mg(2+)</name>
        <dbReference type="ChEBI" id="CHEBI:18420"/>
    </cofactor>
    <cofactor evidence="11">
        <name>Mn(2+)</name>
        <dbReference type="ChEBI" id="CHEBI:29035"/>
    </cofactor>
</comment>
<gene>
    <name evidence="11 14" type="primary">ligA</name>
    <name evidence="14" type="ORF">JFL75_14880</name>
</gene>
<keyword evidence="15" id="KW-1185">Reference proteome</keyword>
<feature type="binding site" evidence="11">
    <location>
        <position position="288"/>
    </location>
    <ligand>
        <name>NAD(+)</name>
        <dbReference type="ChEBI" id="CHEBI:57540"/>
    </ligand>
</feature>
<dbReference type="InterPro" id="IPR001679">
    <property type="entry name" value="DNA_ligase"/>
</dbReference>
<dbReference type="SUPFAM" id="SSF50249">
    <property type="entry name" value="Nucleic acid-binding proteins"/>
    <property type="match status" value="1"/>
</dbReference>
<dbReference type="PROSITE" id="PS01055">
    <property type="entry name" value="DNA_LIGASE_N1"/>
    <property type="match status" value="1"/>
</dbReference>
<dbReference type="GO" id="GO:0006260">
    <property type="term" value="P:DNA replication"/>
    <property type="evidence" value="ECO:0007669"/>
    <property type="project" value="UniProtKB-KW"/>
</dbReference>
<feature type="binding site" evidence="11">
    <location>
        <position position="127"/>
    </location>
    <ligand>
        <name>NAD(+)</name>
        <dbReference type="ChEBI" id="CHEBI:57540"/>
    </ligand>
</feature>
<dbReference type="GO" id="GO:0006281">
    <property type="term" value="P:DNA repair"/>
    <property type="evidence" value="ECO:0007669"/>
    <property type="project" value="UniProtKB-KW"/>
</dbReference>
<evidence type="ECO:0000313" key="14">
    <source>
        <dbReference type="EMBL" id="QQO08207.1"/>
    </source>
</evidence>
<organism evidence="14 15">
    <name type="scientific">Breznakiella homolactica</name>
    <dbReference type="NCBI Taxonomy" id="2798577"/>
    <lineage>
        <taxon>Bacteria</taxon>
        <taxon>Pseudomonadati</taxon>
        <taxon>Spirochaetota</taxon>
        <taxon>Spirochaetia</taxon>
        <taxon>Spirochaetales</taxon>
        <taxon>Breznakiellaceae</taxon>
        <taxon>Breznakiella</taxon>
    </lineage>
</organism>
<evidence type="ECO:0000256" key="2">
    <source>
        <dbReference type="ARBA" id="ARBA00022598"/>
    </source>
</evidence>
<feature type="binding site" evidence="11">
    <location>
        <position position="267"/>
    </location>
    <ligand>
        <name>NAD(+)</name>
        <dbReference type="ChEBI" id="CHEBI:57540"/>
    </ligand>
</feature>
<dbReference type="InterPro" id="IPR018239">
    <property type="entry name" value="DNA_ligase_AS"/>
</dbReference>
<comment type="function">
    <text evidence="1 11">DNA ligase that catalyzes the formation of phosphodiester linkages between 5'-phosphoryl and 3'-hydroxyl groups in double-stranded DNA using NAD as a coenzyme and as the energy source for the reaction. It is essential for DNA replication and repair of damaged DNA.</text>
</comment>
<dbReference type="GO" id="GO:0046872">
    <property type="term" value="F:metal ion binding"/>
    <property type="evidence" value="ECO:0007669"/>
    <property type="project" value="UniProtKB-KW"/>
</dbReference>
<dbReference type="SUPFAM" id="SSF52113">
    <property type="entry name" value="BRCT domain"/>
    <property type="match status" value="1"/>
</dbReference>
<dbReference type="Gene3D" id="1.10.287.610">
    <property type="entry name" value="Helix hairpin bin"/>
    <property type="match status" value="1"/>
</dbReference>
<evidence type="ECO:0000256" key="10">
    <source>
        <dbReference type="ARBA" id="ARBA00034005"/>
    </source>
</evidence>
<dbReference type="EC" id="6.5.1.2" evidence="11"/>
<keyword evidence="6 11" id="KW-0862">Zinc</keyword>
<evidence type="ECO:0000256" key="9">
    <source>
        <dbReference type="ARBA" id="ARBA00023204"/>
    </source>
</evidence>
<evidence type="ECO:0000256" key="12">
    <source>
        <dbReference type="SAM" id="MobiDB-lite"/>
    </source>
</evidence>
<dbReference type="NCBIfam" id="TIGR00575">
    <property type="entry name" value="dnlj"/>
    <property type="match status" value="1"/>
</dbReference>
<dbReference type="GO" id="GO:0003911">
    <property type="term" value="F:DNA ligase (NAD+) activity"/>
    <property type="evidence" value="ECO:0007669"/>
    <property type="project" value="UniProtKB-UniRule"/>
</dbReference>
<dbReference type="AlphaFoldDB" id="A0A7T8B988"/>
<reference evidence="14" key="1">
    <citation type="submission" date="2021-01" db="EMBL/GenBank/DDBJ databases">
        <title>Description of Breznakiella homolactica.</title>
        <authorList>
            <person name="Song Y."/>
            <person name="Brune A."/>
        </authorList>
    </citation>
    <scope>NUCLEOTIDE SEQUENCE</scope>
    <source>
        <strain evidence="14">RmG30</strain>
    </source>
</reference>
<sequence>MAKTKEQTKTDTRIAALERLIRGYQESYYNGEAEISDAEFDILWDELKELHPSSPVLAKVGADNTDGFPKVRHIIPMGSQDKAANPEEFRAWAAKTPADSYVVQYKLDGASLELQYEKGRLARAVTRGDGIIGDDITQNALKMKGVVADLKTDFTGGIRGEVLMTREIWRKKYQDKANTRNAANGIMRRKDGAGCEDLKLITYDASVSGNDGYFPDEIAKLAWLTERGFETSPTKEFSDPEDIIAYRQSVSDKRKTIPVDIDGLVIKDRRTDMADLRRARPERQIAFKFELEAAVSILRRVEWSESGATYTPIGIVDPVRLAGTTVQRANLNNPDMIRAMGLKIGSAVTIVKRGEIIPKIEGLSPMDAQEPDSGKTDIEFPETCETCGTALTDGGTRLYCPNPDCPKRLLHRVEKWVNVLDIRELGEKLIRQLYDKNRVRRIADLYTLTAAELGEFERMGELSAAKVIRHIRTPRSLSLAAFVAGFDLEGVGETIMEKVTSAGFDTLEKLRAAPAEAIADVYGLGEITAKTIADGIADTAPEMDAVLAAGVITIADPPSADTQPLRGYSFCFTGELTAMKRSEGEEKVKALGGSAKSAVVKDLSFLVTNDPESGSSKNRKAADLGIPIIDESVFLDILAHPEKVSDYAAAGAKSPGGGGKNKKGKETAQGDLFSGSE</sequence>
<dbReference type="InterPro" id="IPR004150">
    <property type="entry name" value="NAD_DNA_ligase_OB"/>
</dbReference>
<feature type="binding site" evidence="11">
    <location>
        <position position="400"/>
    </location>
    <ligand>
        <name>Zn(2+)</name>
        <dbReference type="ChEBI" id="CHEBI:29105"/>
    </ligand>
</feature>
<feature type="binding site" evidence="11">
    <location>
        <begin position="79"/>
        <end position="80"/>
    </location>
    <ligand>
        <name>NAD(+)</name>
        <dbReference type="ChEBI" id="CHEBI:57540"/>
    </ligand>
</feature>
<feature type="binding site" evidence="11">
    <location>
        <position position="387"/>
    </location>
    <ligand>
        <name>Zn(2+)</name>
        <dbReference type="ChEBI" id="CHEBI:29105"/>
    </ligand>
</feature>
<keyword evidence="5 11" id="KW-0227">DNA damage</keyword>
<dbReference type="InterPro" id="IPR013839">
    <property type="entry name" value="DNAligase_adenylation"/>
</dbReference>
<evidence type="ECO:0000256" key="7">
    <source>
        <dbReference type="ARBA" id="ARBA00022842"/>
    </source>
</evidence>
<dbReference type="Pfam" id="PF03120">
    <property type="entry name" value="OB_DNA_ligase"/>
    <property type="match status" value="1"/>
</dbReference>
<dbReference type="SMART" id="SM00292">
    <property type="entry name" value="BRCT"/>
    <property type="match status" value="1"/>
</dbReference>
<comment type="caution">
    <text evidence="11">Lacks conserved residue(s) required for the propagation of feature annotation.</text>
</comment>
<dbReference type="InterPro" id="IPR013840">
    <property type="entry name" value="DNAligase_N"/>
</dbReference>
<feature type="binding site" evidence="11">
    <location>
        <position position="384"/>
    </location>
    <ligand>
        <name>Zn(2+)</name>
        <dbReference type="ChEBI" id="CHEBI:29105"/>
    </ligand>
</feature>
<dbReference type="CDD" id="cd17748">
    <property type="entry name" value="BRCT_DNA_ligase_like"/>
    <property type="match status" value="1"/>
</dbReference>
<dbReference type="SUPFAM" id="SSF47781">
    <property type="entry name" value="RuvA domain 2-like"/>
    <property type="match status" value="1"/>
</dbReference>
<dbReference type="SUPFAM" id="SSF56091">
    <property type="entry name" value="DNA ligase/mRNA capping enzyme, catalytic domain"/>
    <property type="match status" value="1"/>
</dbReference>
<evidence type="ECO:0000256" key="6">
    <source>
        <dbReference type="ARBA" id="ARBA00022833"/>
    </source>
</evidence>
<evidence type="ECO:0000256" key="4">
    <source>
        <dbReference type="ARBA" id="ARBA00022723"/>
    </source>
</evidence>
<dbReference type="SMART" id="SM00532">
    <property type="entry name" value="LIGANc"/>
    <property type="match status" value="1"/>
</dbReference>
<name>A0A7T8B988_9SPIR</name>
<dbReference type="Gene3D" id="3.40.50.10190">
    <property type="entry name" value="BRCT domain"/>
    <property type="match status" value="1"/>
</dbReference>
<dbReference type="Proteomes" id="UP000595917">
    <property type="component" value="Chromosome"/>
</dbReference>
<keyword evidence="7 11" id="KW-0460">Magnesium</keyword>
<keyword evidence="3 11" id="KW-0235">DNA replication</keyword>
<evidence type="ECO:0000256" key="8">
    <source>
        <dbReference type="ARBA" id="ARBA00023027"/>
    </source>
</evidence>
<keyword evidence="11" id="KW-0464">Manganese</keyword>
<dbReference type="Pfam" id="PF14520">
    <property type="entry name" value="HHH_5"/>
    <property type="match status" value="1"/>
</dbReference>
<evidence type="ECO:0000256" key="11">
    <source>
        <dbReference type="HAMAP-Rule" id="MF_01588"/>
    </source>
</evidence>
<dbReference type="PIRSF" id="PIRSF001604">
    <property type="entry name" value="LigA"/>
    <property type="match status" value="1"/>
</dbReference>
<dbReference type="InterPro" id="IPR001357">
    <property type="entry name" value="BRCT_dom"/>
</dbReference>
<feature type="region of interest" description="Disordered" evidence="12">
    <location>
        <begin position="648"/>
        <end position="677"/>
    </location>
</feature>
<dbReference type="Gene3D" id="3.30.470.30">
    <property type="entry name" value="DNA ligase/mRNA capping enzyme"/>
    <property type="match status" value="1"/>
</dbReference>
<evidence type="ECO:0000256" key="3">
    <source>
        <dbReference type="ARBA" id="ARBA00022705"/>
    </source>
</evidence>
<dbReference type="HAMAP" id="MF_01588">
    <property type="entry name" value="DNA_ligase_A"/>
    <property type="match status" value="1"/>
</dbReference>
<feature type="domain" description="BRCT" evidence="13">
    <location>
        <begin position="560"/>
        <end position="638"/>
    </location>
</feature>
<protein>
    <recommendedName>
        <fullName evidence="11">DNA ligase</fullName>
        <ecNumber evidence="11">6.5.1.2</ecNumber>
    </recommendedName>
    <alternativeName>
        <fullName evidence="11">Polydeoxyribonucleotide synthase [NAD(+)]</fullName>
    </alternativeName>
</protein>
<dbReference type="EMBL" id="CP067089">
    <property type="protein sequence ID" value="QQO08207.1"/>
    <property type="molecule type" value="Genomic_DNA"/>
</dbReference>
<evidence type="ECO:0000256" key="1">
    <source>
        <dbReference type="ARBA" id="ARBA00004067"/>
    </source>
</evidence>
<dbReference type="KEGG" id="bhc:JFL75_14880"/>
<dbReference type="InterPro" id="IPR010994">
    <property type="entry name" value="RuvA_2-like"/>
</dbReference>
<keyword evidence="2 11" id="KW-0436">Ligase</keyword>
<dbReference type="Pfam" id="PF01653">
    <property type="entry name" value="DNA_ligase_aden"/>
    <property type="match status" value="1"/>
</dbReference>
<dbReference type="NCBIfam" id="NF005932">
    <property type="entry name" value="PRK07956.1"/>
    <property type="match status" value="1"/>
</dbReference>